<gene>
    <name evidence="3" type="ORF">SacglDRAFT_02195</name>
</gene>
<sequence>MRMDAATARRLFTAARVARLATADADGVPHLVPVTFACDGDDVVWAVDAKPKTTRALRRLRNIAVNPVVSLLVDHYDEEWSRLWWVRLDGHATINPTDEAAVAALAAKYEQYRRTPPAGPVVRVRVRTWRGWSASPPPAAPRPGAR</sequence>
<accession>I1D2C0</accession>
<dbReference type="EMBL" id="CM001484">
    <property type="protein sequence ID" value="EIE99094.1"/>
    <property type="molecule type" value="Genomic_DNA"/>
</dbReference>
<dbReference type="eggNOG" id="COG3467">
    <property type="taxonomic scope" value="Bacteria"/>
</dbReference>
<proteinExistence type="predicted"/>
<dbReference type="HOGENOM" id="CLU_115786_0_0_11"/>
<dbReference type="AlphaFoldDB" id="I1D2C0"/>
<keyword evidence="1" id="KW-0560">Oxidoreductase</keyword>
<protein>
    <submittedName>
        <fullName evidence="3">PPOX class probable F420-dependent enzyme, Rv0121 family</fullName>
    </submittedName>
</protein>
<dbReference type="GO" id="GO:0016627">
    <property type="term" value="F:oxidoreductase activity, acting on the CH-CH group of donors"/>
    <property type="evidence" value="ECO:0007669"/>
    <property type="project" value="TreeGrafter"/>
</dbReference>
<dbReference type="Gene3D" id="2.30.110.10">
    <property type="entry name" value="Electron Transport, Fmn-binding Protein, Chain A"/>
    <property type="match status" value="1"/>
</dbReference>
<reference evidence="3 4" key="1">
    <citation type="submission" date="2011-09" db="EMBL/GenBank/DDBJ databases">
        <authorList>
            <consortium name="US DOE Joint Genome Institute (JGI-PGF)"/>
            <person name="Lucas S."/>
            <person name="Han J."/>
            <person name="Lapidus A."/>
            <person name="Cheng J.-F."/>
            <person name="Goodwin L."/>
            <person name="Pitluck S."/>
            <person name="Peters L."/>
            <person name="Land M.L."/>
            <person name="Hauser L."/>
            <person name="Brambilla E."/>
            <person name="Klenk H.-P."/>
            <person name="Woyke T.J."/>
        </authorList>
    </citation>
    <scope>NUCLEOTIDE SEQUENCE [LARGE SCALE GENOMIC DNA]</scope>
    <source>
        <strain evidence="3 4">K62</strain>
    </source>
</reference>
<evidence type="ECO:0000313" key="4">
    <source>
        <dbReference type="Proteomes" id="UP000005087"/>
    </source>
</evidence>
<dbReference type="Proteomes" id="UP000005087">
    <property type="component" value="Chromosome"/>
</dbReference>
<keyword evidence="4" id="KW-1185">Reference proteome</keyword>
<dbReference type="InterPro" id="IPR019967">
    <property type="entry name" value="F420-dep_enz_PPOX_Rv0121"/>
</dbReference>
<dbReference type="NCBIfam" id="TIGR03668">
    <property type="entry name" value="Rv0121_F420"/>
    <property type="match status" value="1"/>
</dbReference>
<dbReference type="GO" id="GO:0070967">
    <property type="term" value="F:coenzyme F420 binding"/>
    <property type="evidence" value="ECO:0007669"/>
    <property type="project" value="TreeGrafter"/>
</dbReference>
<evidence type="ECO:0000313" key="3">
    <source>
        <dbReference type="EMBL" id="EIE99094.1"/>
    </source>
</evidence>
<evidence type="ECO:0000259" key="2">
    <source>
        <dbReference type="Pfam" id="PF01243"/>
    </source>
</evidence>
<dbReference type="InterPro" id="IPR011576">
    <property type="entry name" value="Pyridox_Oxase_N"/>
</dbReference>
<dbReference type="PANTHER" id="PTHR35176">
    <property type="entry name" value="HEME OXYGENASE HI_0854-RELATED"/>
    <property type="match status" value="1"/>
</dbReference>
<dbReference type="RefSeq" id="WP_005464415.1">
    <property type="nucleotide sequence ID" value="NZ_CM001484.1"/>
</dbReference>
<feature type="domain" description="Pyridoxamine 5'-phosphate oxidase N-terminal" evidence="2">
    <location>
        <begin position="8"/>
        <end position="132"/>
    </location>
</feature>
<reference evidence="4" key="2">
    <citation type="submission" date="2012-01" db="EMBL/GenBank/DDBJ databases">
        <title>Noncontiguous Finished sequence of chromosome of Saccharomonospora glauca K62.</title>
        <authorList>
            <consortium name="US DOE Joint Genome Institute"/>
            <person name="Lucas S."/>
            <person name="Han J."/>
            <person name="Lapidus A."/>
            <person name="Cheng J.-F."/>
            <person name="Goodwin L."/>
            <person name="Pitluck S."/>
            <person name="Peters L."/>
            <person name="Mikhailova N."/>
            <person name="Held B."/>
            <person name="Detter J.C."/>
            <person name="Han C."/>
            <person name="Tapia R."/>
            <person name="Land M."/>
            <person name="Hauser L."/>
            <person name="Kyrpides N."/>
            <person name="Ivanova N."/>
            <person name="Pagani I."/>
            <person name="Brambilla E.-M."/>
            <person name="Klenk H.-P."/>
            <person name="Woyke T."/>
        </authorList>
    </citation>
    <scope>NUCLEOTIDE SEQUENCE [LARGE SCALE GENOMIC DNA]</scope>
    <source>
        <strain evidence="4">K62</strain>
    </source>
</reference>
<dbReference type="Pfam" id="PF01243">
    <property type="entry name" value="PNPOx_N"/>
    <property type="match status" value="1"/>
</dbReference>
<dbReference type="STRING" id="928724.SacglDRAFT_02195"/>
<dbReference type="SUPFAM" id="SSF50475">
    <property type="entry name" value="FMN-binding split barrel"/>
    <property type="match status" value="1"/>
</dbReference>
<dbReference type="InterPro" id="IPR052019">
    <property type="entry name" value="F420H2_bilvrd_red/Heme_oxyg"/>
</dbReference>
<dbReference type="PANTHER" id="PTHR35176:SF2">
    <property type="entry name" value="F420H(2)-DEPENDENT REDUCTASE RV1155"/>
    <property type="match status" value="1"/>
</dbReference>
<dbReference type="GO" id="GO:0005829">
    <property type="term" value="C:cytosol"/>
    <property type="evidence" value="ECO:0007669"/>
    <property type="project" value="TreeGrafter"/>
</dbReference>
<dbReference type="OrthoDB" id="9812086at2"/>
<organism evidence="3 4">
    <name type="scientific">Saccharomonospora glauca K62</name>
    <dbReference type="NCBI Taxonomy" id="928724"/>
    <lineage>
        <taxon>Bacteria</taxon>
        <taxon>Bacillati</taxon>
        <taxon>Actinomycetota</taxon>
        <taxon>Actinomycetes</taxon>
        <taxon>Pseudonocardiales</taxon>
        <taxon>Pseudonocardiaceae</taxon>
        <taxon>Saccharomonospora</taxon>
    </lineage>
</organism>
<evidence type="ECO:0000256" key="1">
    <source>
        <dbReference type="ARBA" id="ARBA00023002"/>
    </source>
</evidence>
<dbReference type="InterPro" id="IPR012349">
    <property type="entry name" value="Split_barrel_FMN-bd"/>
</dbReference>
<name>I1D2C0_9PSEU</name>